<dbReference type="PANTHER" id="PTHR24264">
    <property type="entry name" value="TRYPSIN-RELATED"/>
    <property type="match status" value="1"/>
</dbReference>
<keyword evidence="5" id="KW-0378">Hydrolase</keyword>
<feature type="domain" description="Peptidase S1" evidence="11">
    <location>
        <begin position="25"/>
        <end position="124"/>
    </location>
</feature>
<proteinExistence type="predicted"/>
<keyword evidence="6" id="KW-0720">Serine protease</keyword>
<evidence type="ECO:0000256" key="7">
    <source>
        <dbReference type="ARBA" id="ARBA00023157"/>
    </source>
</evidence>
<dbReference type="FunFam" id="2.40.10.10:FF:000166">
    <property type="entry name" value="Trypsin"/>
    <property type="match status" value="1"/>
</dbReference>
<keyword evidence="2" id="KW-0964">Secreted</keyword>
<evidence type="ECO:0000256" key="2">
    <source>
        <dbReference type="ARBA" id="ARBA00022525"/>
    </source>
</evidence>
<dbReference type="Proteomes" id="UP001488838">
    <property type="component" value="Unassembled WGS sequence"/>
</dbReference>
<accession>A0AAW0KBS6</accession>
<dbReference type="SMART" id="SM00020">
    <property type="entry name" value="Tryp_SPc"/>
    <property type="match status" value="1"/>
</dbReference>
<dbReference type="AlphaFoldDB" id="A0AAW0KBS6"/>
<name>A0AAW0KBS6_MYOGA</name>
<evidence type="ECO:0000256" key="9">
    <source>
        <dbReference type="ARBA" id="ARBA00038868"/>
    </source>
</evidence>
<evidence type="ECO:0000256" key="10">
    <source>
        <dbReference type="SAM" id="SignalP"/>
    </source>
</evidence>
<comment type="catalytic activity">
    <reaction evidence="8">
        <text>Preferential cleavage: Arg-|-Xaa, Lys-|-Xaa.</text>
        <dbReference type="EC" id="3.4.21.4"/>
    </reaction>
</comment>
<dbReference type="InterPro" id="IPR009003">
    <property type="entry name" value="Peptidase_S1_PA"/>
</dbReference>
<dbReference type="EC" id="3.4.21.4" evidence="9"/>
<dbReference type="GO" id="GO:0007586">
    <property type="term" value="P:digestion"/>
    <property type="evidence" value="ECO:0007669"/>
    <property type="project" value="UniProtKB-KW"/>
</dbReference>
<evidence type="ECO:0000256" key="4">
    <source>
        <dbReference type="ARBA" id="ARBA00022757"/>
    </source>
</evidence>
<dbReference type="EMBL" id="JBBHLL010000002">
    <property type="protein sequence ID" value="KAK7835341.1"/>
    <property type="molecule type" value="Genomic_DNA"/>
</dbReference>
<dbReference type="InterPro" id="IPR050127">
    <property type="entry name" value="Serine_Proteases_S1"/>
</dbReference>
<gene>
    <name evidence="12" type="ORF">U0070_017877</name>
</gene>
<dbReference type="PANTHER" id="PTHR24264:SF15">
    <property type="entry name" value="RIKEN CDNA 2210010C04 GENE"/>
    <property type="match status" value="1"/>
</dbReference>
<evidence type="ECO:0000313" key="13">
    <source>
        <dbReference type="Proteomes" id="UP001488838"/>
    </source>
</evidence>
<keyword evidence="4" id="KW-0222">Digestion</keyword>
<organism evidence="12 13">
    <name type="scientific">Myodes glareolus</name>
    <name type="common">Bank vole</name>
    <name type="synonym">Clethrionomys glareolus</name>
    <dbReference type="NCBI Taxonomy" id="447135"/>
    <lineage>
        <taxon>Eukaryota</taxon>
        <taxon>Metazoa</taxon>
        <taxon>Chordata</taxon>
        <taxon>Craniata</taxon>
        <taxon>Vertebrata</taxon>
        <taxon>Euteleostomi</taxon>
        <taxon>Mammalia</taxon>
        <taxon>Eutheria</taxon>
        <taxon>Euarchontoglires</taxon>
        <taxon>Glires</taxon>
        <taxon>Rodentia</taxon>
        <taxon>Myomorpha</taxon>
        <taxon>Muroidea</taxon>
        <taxon>Cricetidae</taxon>
        <taxon>Arvicolinae</taxon>
        <taxon>Myodes</taxon>
    </lineage>
</organism>
<keyword evidence="3" id="KW-0645">Protease</keyword>
<evidence type="ECO:0000256" key="6">
    <source>
        <dbReference type="ARBA" id="ARBA00022825"/>
    </source>
</evidence>
<dbReference type="GO" id="GO:0005615">
    <property type="term" value="C:extracellular space"/>
    <property type="evidence" value="ECO:0007669"/>
    <property type="project" value="TreeGrafter"/>
</dbReference>
<dbReference type="InterPro" id="IPR001254">
    <property type="entry name" value="Trypsin_dom"/>
</dbReference>
<comment type="subcellular location">
    <subcellularLocation>
        <location evidence="1">Secreted</location>
    </subcellularLocation>
</comment>
<keyword evidence="13" id="KW-1185">Reference proteome</keyword>
<evidence type="ECO:0000256" key="5">
    <source>
        <dbReference type="ARBA" id="ARBA00022801"/>
    </source>
</evidence>
<protein>
    <recommendedName>
        <fullName evidence="9">trypsin</fullName>
        <ecNumber evidence="9">3.4.21.4</ecNumber>
    </recommendedName>
</protein>
<evidence type="ECO:0000313" key="12">
    <source>
        <dbReference type="EMBL" id="KAK7835341.1"/>
    </source>
</evidence>
<dbReference type="Pfam" id="PF00089">
    <property type="entry name" value="Trypsin"/>
    <property type="match status" value="1"/>
</dbReference>
<dbReference type="GO" id="GO:0006508">
    <property type="term" value="P:proteolysis"/>
    <property type="evidence" value="ECO:0007669"/>
    <property type="project" value="UniProtKB-KW"/>
</dbReference>
<evidence type="ECO:0000256" key="8">
    <source>
        <dbReference type="ARBA" id="ARBA00036320"/>
    </source>
</evidence>
<evidence type="ECO:0000256" key="1">
    <source>
        <dbReference type="ARBA" id="ARBA00004613"/>
    </source>
</evidence>
<comment type="caution">
    <text evidence="12">The sequence shown here is derived from an EMBL/GenBank/DDBJ whole genome shotgun (WGS) entry which is preliminary data.</text>
</comment>
<dbReference type="SUPFAM" id="SSF50494">
    <property type="entry name" value="Trypsin-like serine proteases"/>
    <property type="match status" value="1"/>
</dbReference>
<keyword evidence="7" id="KW-1015">Disulfide bond</keyword>
<dbReference type="GO" id="GO:0004252">
    <property type="term" value="F:serine-type endopeptidase activity"/>
    <property type="evidence" value="ECO:0007669"/>
    <property type="project" value="UniProtKB-EC"/>
</dbReference>
<evidence type="ECO:0000256" key="3">
    <source>
        <dbReference type="ARBA" id="ARBA00022670"/>
    </source>
</evidence>
<keyword evidence="10" id="KW-0732">Signal</keyword>
<dbReference type="PROSITE" id="PS50240">
    <property type="entry name" value="TRYPSIN_DOM"/>
    <property type="match status" value="1"/>
</dbReference>
<feature type="chain" id="PRO_5043497303" description="trypsin" evidence="10">
    <location>
        <begin position="16"/>
        <end position="126"/>
    </location>
</feature>
<reference evidence="12 13" key="1">
    <citation type="journal article" date="2023" name="bioRxiv">
        <title>Conserved and derived expression patterns and positive selection on dental genes reveal complex evolutionary context of ever-growing rodent molars.</title>
        <authorList>
            <person name="Calamari Z.T."/>
            <person name="Song A."/>
            <person name="Cohen E."/>
            <person name="Akter M."/>
            <person name="Roy R.D."/>
            <person name="Hallikas O."/>
            <person name="Christensen M.M."/>
            <person name="Li P."/>
            <person name="Marangoni P."/>
            <person name="Jernvall J."/>
            <person name="Klein O.D."/>
        </authorList>
    </citation>
    <scope>NUCLEOTIDE SEQUENCE [LARGE SCALE GENOMIC DNA]</scope>
    <source>
        <strain evidence="12">V071</strain>
    </source>
</reference>
<sequence>MKTFVFLVFSGATAAIPANDSDDKIIGGYTCENNSVPYQVSLNAGYHLCGGSLISDQWITRNMFCIGFQEEENDSCEYDSVGPMVCNEEFQGVISWGTSCGEDRKTGVYTRVYNYQDWIQWTIDAN</sequence>
<feature type="signal peptide" evidence="10">
    <location>
        <begin position="1"/>
        <end position="15"/>
    </location>
</feature>
<dbReference type="InterPro" id="IPR043504">
    <property type="entry name" value="Peptidase_S1_PA_chymotrypsin"/>
</dbReference>
<dbReference type="Gene3D" id="2.40.10.10">
    <property type="entry name" value="Trypsin-like serine proteases"/>
    <property type="match status" value="2"/>
</dbReference>
<evidence type="ECO:0000259" key="11">
    <source>
        <dbReference type="PROSITE" id="PS50240"/>
    </source>
</evidence>